<keyword evidence="2" id="KW-1185">Reference proteome</keyword>
<reference evidence="2" key="1">
    <citation type="submission" date="2017-10" db="EMBL/GenBank/DDBJ databases">
        <title>Rapid genome shrinkage in a self-fertile nematode reveals novel sperm competition proteins.</title>
        <authorList>
            <person name="Yin D."/>
            <person name="Schwarz E.M."/>
            <person name="Thomas C.G."/>
            <person name="Felde R.L."/>
            <person name="Korf I.F."/>
            <person name="Cutter A.D."/>
            <person name="Schartner C.M."/>
            <person name="Ralston E.J."/>
            <person name="Meyer B.J."/>
            <person name="Haag E.S."/>
        </authorList>
    </citation>
    <scope>NUCLEOTIDE SEQUENCE [LARGE SCALE GENOMIC DNA]</scope>
    <source>
        <strain evidence="2">JU1422</strain>
    </source>
</reference>
<organism evidence="1 2">
    <name type="scientific">Caenorhabditis nigoni</name>
    <dbReference type="NCBI Taxonomy" id="1611254"/>
    <lineage>
        <taxon>Eukaryota</taxon>
        <taxon>Metazoa</taxon>
        <taxon>Ecdysozoa</taxon>
        <taxon>Nematoda</taxon>
        <taxon>Chromadorea</taxon>
        <taxon>Rhabditida</taxon>
        <taxon>Rhabditina</taxon>
        <taxon>Rhabditomorpha</taxon>
        <taxon>Rhabditoidea</taxon>
        <taxon>Rhabditidae</taxon>
        <taxon>Peloderinae</taxon>
        <taxon>Caenorhabditis</taxon>
    </lineage>
</organism>
<evidence type="ECO:0000313" key="2">
    <source>
        <dbReference type="Proteomes" id="UP000230233"/>
    </source>
</evidence>
<dbReference type="EMBL" id="PDUG01000004">
    <property type="protein sequence ID" value="PIC37683.1"/>
    <property type="molecule type" value="Genomic_DNA"/>
</dbReference>
<name>A0A2G5UDZ0_9PELO</name>
<sequence>MGKVKSSVQKKVFLDVVLSRPSVQVISRRDRERWTAKDDSKTFLITTSSDAILHLTSLVVLPSVDDLIERNFSWIVDLIFYHVD</sequence>
<comment type="caution">
    <text evidence="1">The sequence shown here is derived from an EMBL/GenBank/DDBJ whole genome shotgun (WGS) entry which is preliminary data.</text>
</comment>
<protein>
    <submittedName>
        <fullName evidence="1">Uncharacterized protein</fullName>
    </submittedName>
</protein>
<gene>
    <name evidence="1" type="primary">Cnig_chr_IV.g16225</name>
    <name evidence="1" type="ORF">B9Z55_016225</name>
</gene>
<accession>A0A2G5UDZ0</accession>
<evidence type="ECO:0000313" key="1">
    <source>
        <dbReference type="EMBL" id="PIC37683.1"/>
    </source>
</evidence>
<dbReference type="Proteomes" id="UP000230233">
    <property type="component" value="Chromosome IV"/>
</dbReference>
<dbReference type="AlphaFoldDB" id="A0A2G5UDZ0"/>
<proteinExistence type="predicted"/>